<comment type="similarity">
    <text evidence="1">Belongs to the phosphate/phosphite/phosphonate binding protein family.</text>
</comment>
<dbReference type="PANTHER" id="PTHR35841">
    <property type="entry name" value="PHOSPHONATES-BINDING PERIPLASMIC PROTEIN"/>
    <property type="match status" value="1"/>
</dbReference>
<name>A0L5L2_MAGMM</name>
<dbReference type="EMBL" id="CP000471">
    <property type="protein sequence ID" value="ABK43255.1"/>
    <property type="molecule type" value="Genomic_DNA"/>
</dbReference>
<dbReference type="GO" id="GO:0043190">
    <property type="term" value="C:ATP-binding cassette (ABC) transporter complex"/>
    <property type="evidence" value="ECO:0007669"/>
    <property type="project" value="InterPro"/>
</dbReference>
<dbReference type="InterPro" id="IPR005770">
    <property type="entry name" value="PhnD"/>
</dbReference>
<dbReference type="OrthoDB" id="9802896at2"/>
<keyword evidence="4" id="KW-1185">Reference proteome</keyword>
<dbReference type="eggNOG" id="COG3221">
    <property type="taxonomic scope" value="Bacteria"/>
</dbReference>
<dbReference type="GO" id="GO:0055085">
    <property type="term" value="P:transmembrane transport"/>
    <property type="evidence" value="ECO:0007669"/>
    <property type="project" value="InterPro"/>
</dbReference>
<reference evidence="3 4" key="2">
    <citation type="journal article" date="2012" name="Int. J. Syst. Evol. Microbiol.">
        <title>Magnetococcus marinus gen. nov., sp. nov., a marine, magnetotactic bacterium that represents a novel lineage (Magnetococcaceae fam. nov.; Magnetococcales ord. nov.) at the base of the Alphaproteobacteria.</title>
        <authorList>
            <person name="Bazylinski D.A."/>
            <person name="Williams T.J."/>
            <person name="Lefevre C.T."/>
            <person name="Berg R.J."/>
            <person name="Zhang C.L."/>
            <person name="Bowser S.S."/>
            <person name="Dean A.J."/>
            <person name="Beveridge T.J."/>
        </authorList>
    </citation>
    <scope>NUCLEOTIDE SEQUENCE [LARGE SCALE GENOMIC DNA]</scope>
    <source>
        <strain evidence="4">ATCC BAA-1437 / JCM 17883 / MC-1</strain>
    </source>
</reference>
<evidence type="ECO:0000256" key="2">
    <source>
        <dbReference type="ARBA" id="ARBA00022729"/>
    </source>
</evidence>
<dbReference type="HOGENOM" id="CLU_051472_6_3_5"/>
<sequence length="285" mass="31817" precursor="true">MSPFIRLLGVAIGLLLPLFPLHAQEEKPLTLGFMPYLSSASLLEKYTPLVRYLGEQLGRPVHIKIARNYQEHIEQIGENKLDIAFLGGSPYVAVTDHYGKKPLLVRYAFDGTPYFRAVIVVSNNSPITSLDQLAGKRMAFGNINSTLSSQVPLYMIMQKGVRLAQLATYKHLRNHENVLLGVAFGEFDAGAVAEEVYRESMGLDLHLLATSPLLSTHLFVTRSDMPAALQARIRQLLMQLHTTEQGLGVLQSINRKLTAFVSVKDSDYDLHRTILREVLPVLQQP</sequence>
<reference evidence="4" key="1">
    <citation type="journal article" date="2009" name="Appl. Environ. Microbiol.">
        <title>Complete genome sequence of the chemolithoautotrophic marine magnetotactic coccus strain MC-1.</title>
        <authorList>
            <person name="Schubbe S."/>
            <person name="Williams T.J."/>
            <person name="Xie G."/>
            <person name="Kiss H.E."/>
            <person name="Brettin T.S."/>
            <person name="Martinez D."/>
            <person name="Ross C.A."/>
            <person name="Schuler D."/>
            <person name="Cox B.L."/>
            <person name="Nealson K.H."/>
            <person name="Bazylinski D.A."/>
        </authorList>
    </citation>
    <scope>NUCLEOTIDE SEQUENCE [LARGE SCALE GENOMIC DNA]</scope>
    <source>
        <strain evidence="4">ATCC BAA-1437 / JCM 17883 / MC-1</strain>
    </source>
</reference>
<evidence type="ECO:0000313" key="3">
    <source>
        <dbReference type="EMBL" id="ABK43255.1"/>
    </source>
</evidence>
<dbReference type="STRING" id="156889.Mmc1_0734"/>
<gene>
    <name evidence="3" type="ordered locus">Mmc1_0734</name>
</gene>
<dbReference type="SUPFAM" id="SSF53850">
    <property type="entry name" value="Periplasmic binding protein-like II"/>
    <property type="match status" value="1"/>
</dbReference>
<dbReference type="NCBIfam" id="TIGR01098">
    <property type="entry name" value="3A0109s03R"/>
    <property type="match status" value="1"/>
</dbReference>
<keyword evidence="2" id="KW-0732">Signal</keyword>
<accession>A0L5L2</accession>
<dbReference type="AlphaFoldDB" id="A0L5L2"/>
<proteinExistence type="inferred from homology"/>
<evidence type="ECO:0000313" key="4">
    <source>
        <dbReference type="Proteomes" id="UP000002586"/>
    </source>
</evidence>
<dbReference type="RefSeq" id="WP_011712415.1">
    <property type="nucleotide sequence ID" value="NC_008576.1"/>
</dbReference>
<dbReference type="PANTHER" id="PTHR35841:SF1">
    <property type="entry name" value="PHOSPHONATES-BINDING PERIPLASMIC PROTEIN"/>
    <property type="match status" value="1"/>
</dbReference>
<dbReference type="Proteomes" id="UP000002586">
    <property type="component" value="Chromosome"/>
</dbReference>
<dbReference type="Pfam" id="PF12974">
    <property type="entry name" value="Phosphonate-bd"/>
    <property type="match status" value="1"/>
</dbReference>
<dbReference type="CDD" id="cd13574">
    <property type="entry name" value="PBP2_PnhD_4"/>
    <property type="match status" value="1"/>
</dbReference>
<organism evidence="3 4">
    <name type="scientific">Magnetococcus marinus (strain ATCC BAA-1437 / JCM 17883 / MC-1)</name>
    <dbReference type="NCBI Taxonomy" id="156889"/>
    <lineage>
        <taxon>Bacteria</taxon>
        <taxon>Pseudomonadati</taxon>
        <taxon>Pseudomonadota</taxon>
        <taxon>Magnetococcia</taxon>
        <taxon>Magnetococcales</taxon>
        <taxon>Magnetococcaceae</taxon>
        <taxon>Magnetococcus</taxon>
    </lineage>
</organism>
<dbReference type="KEGG" id="mgm:Mmc1_0734"/>
<evidence type="ECO:0000256" key="1">
    <source>
        <dbReference type="ARBA" id="ARBA00007162"/>
    </source>
</evidence>
<protein>
    <submittedName>
        <fullName evidence="3">Phosphonate ABC transporter, periplasmic phosphonate-binding protein</fullName>
    </submittedName>
</protein>
<dbReference type="Gene3D" id="3.40.190.10">
    <property type="entry name" value="Periplasmic binding protein-like II"/>
    <property type="match status" value="2"/>
</dbReference>